<accession>A0A246J5F3</accession>
<dbReference type="SUPFAM" id="SSF53271">
    <property type="entry name" value="PRTase-like"/>
    <property type="match status" value="1"/>
</dbReference>
<comment type="caution">
    <text evidence="2">The sequence shown here is derived from an EMBL/GenBank/DDBJ whole genome shotgun (WGS) entry which is preliminary data.</text>
</comment>
<protein>
    <recommendedName>
        <fullName evidence="4">Phosphoribosyltransferase domain-containing protein</fullName>
    </recommendedName>
</protein>
<comment type="similarity">
    <text evidence="1">Belongs to the ComF/GntX family.</text>
</comment>
<keyword evidence="3" id="KW-1185">Reference proteome</keyword>
<dbReference type="InterPro" id="IPR029057">
    <property type="entry name" value="PRTase-like"/>
</dbReference>
<dbReference type="PANTHER" id="PTHR47505:SF1">
    <property type="entry name" value="DNA UTILIZATION PROTEIN YHGH"/>
    <property type="match status" value="1"/>
</dbReference>
<evidence type="ECO:0000313" key="2">
    <source>
        <dbReference type="EMBL" id="OWQ87759.1"/>
    </source>
</evidence>
<organism evidence="2 3">
    <name type="scientific">Roseateles aquatilis</name>
    <dbReference type="NCBI Taxonomy" id="431061"/>
    <lineage>
        <taxon>Bacteria</taxon>
        <taxon>Pseudomonadati</taxon>
        <taxon>Pseudomonadota</taxon>
        <taxon>Betaproteobacteria</taxon>
        <taxon>Burkholderiales</taxon>
        <taxon>Sphaerotilaceae</taxon>
        <taxon>Roseateles</taxon>
    </lineage>
</organism>
<dbReference type="OrthoDB" id="9793412at2"/>
<dbReference type="Proteomes" id="UP000197468">
    <property type="component" value="Unassembled WGS sequence"/>
</dbReference>
<dbReference type="InterPro" id="IPR000836">
    <property type="entry name" value="PRTase_dom"/>
</dbReference>
<dbReference type="CDD" id="cd06223">
    <property type="entry name" value="PRTases_typeI"/>
    <property type="match status" value="1"/>
</dbReference>
<evidence type="ECO:0000313" key="3">
    <source>
        <dbReference type="Proteomes" id="UP000197468"/>
    </source>
</evidence>
<dbReference type="Gene3D" id="3.40.50.2020">
    <property type="match status" value="1"/>
</dbReference>
<reference evidence="2 3" key="1">
    <citation type="journal article" date="2008" name="Int. J. Syst. Evol. Microbiol.">
        <title>Description of Roseateles aquatilis sp. nov. and Roseateles terrae sp. nov., in the class Betaproteobacteria, and emended description of the genus Roseateles.</title>
        <authorList>
            <person name="Gomila M."/>
            <person name="Bowien B."/>
            <person name="Falsen E."/>
            <person name="Moore E.R."/>
            <person name="Lalucat J."/>
        </authorList>
    </citation>
    <scope>NUCLEOTIDE SEQUENCE [LARGE SCALE GENOMIC DNA]</scope>
    <source>
        <strain evidence="2 3">CCUG 48205</strain>
    </source>
</reference>
<dbReference type="PANTHER" id="PTHR47505">
    <property type="entry name" value="DNA UTILIZATION PROTEIN YHGH"/>
    <property type="match status" value="1"/>
</dbReference>
<evidence type="ECO:0000256" key="1">
    <source>
        <dbReference type="ARBA" id="ARBA00008007"/>
    </source>
</evidence>
<dbReference type="InterPro" id="IPR051910">
    <property type="entry name" value="ComF/GntX_DNA_util-trans"/>
</dbReference>
<evidence type="ECO:0008006" key="4">
    <source>
        <dbReference type="Google" id="ProtNLM"/>
    </source>
</evidence>
<name>A0A246J5F3_9BURK</name>
<dbReference type="AlphaFoldDB" id="A0A246J5F3"/>
<dbReference type="EMBL" id="NIOF01000008">
    <property type="protein sequence ID" value="OWQ87759.1"/>
    <property type="molecule type" value="Genomic_DNA"/>
</dbReference>
<gene>
    <name evidence="2" type="ORF">CDN99_17775</name>
</gene>
<sequence>MVATHGARIDRSEGWPGQCTLCRRWCRGALCEDCEALFPPDAAPRCALCALRLPPGAASGRLRCGHCAARPPPLSHCVAALDYAFPWDQLLLALKFGERLELASLLAGRLSLALAHAQAVPVDLIVPVPLSAERLRERGYNQAHELARRMHPPAGQQRQSRLCAHTLLRVRHTDQQARLPLDERHGNLRGAFAVVKPVQGLRVAIVDDVMTSGATLHEAALALRRAGAADVQAWVAARTP</sequence>
<proteinExistence type="inferred from homology"/>